<accession>A0A2A6CN00</accession>
<dbReference type="AlphaFoldDB" id="A0A2A6CN00"/>
<dbReference type="Proteomes" id="UP000005239">
    <property type="component" value="Unassembled WGS sequence"/>
</dbReference>
<keyword evidence="2" id="KW-1185">Reference proteome</keyword>
<dbReference type="EnsemblMetazoa" id="PPA32293.1">
    <property type="protein sequence ID" value="PPA32293.1"/>
    <property type="gene ID" value="WBGene00205154"/>
</dbReference>
<reference evidence="1" key="2">
    <citation type="submission" date="2022-06" db="UniProtKB">
        <authorList>
            <consortium name="EnsemblMetazoa"/>
        </authorList>
    </citation>
    <scope>IDENTIFICATION</scope>
    <source>
        <strain evidence="1">PS312</strain>
    </source>
</reference>
<evidence type="ECO:0000313" key="1">
    <source>
        <dbReference type="EnsemblMetazoa" id="PPA32293.1"/>
    </source>
</evidence>
<protein>
    <submittedName>
        <fullName evidence="1">Uncharacterized protein</fullName>
    </submittedName>
</protein>
<gene>
    <name evidence="1" type="primary">WBGene00205154</name>
</gene>
<name>A0A2A6CN00_PRIPA</name>
<reference evidence="2" key="1">
    <citation type="journal article" date="2008" name="Nat. Genet.">
        <title>The Pristionchus pacificus genome provides a unique perspective on nematode lifestyle and parasitism.</title>
        <authorList>
            <person name="Dieterich C."/>
            <person name="Clifton S.W."/>
            <person name="Schuster L.N."/>
            <person name="Chinwalla A."/>
            <person name="Delehaunty K."/>
            <person name="Dinkelacker I."/>
            <person name="Fulton L."/>
            <person name="Fulton R."/>
            <person name="Godfrey J."/>
            <person name="Minx P."/>
            <person name="Mitreva M."/>
            <person name="Roeseler W."/>
            <person name="Tian H."/>
            <person name="Witte H."/>
            <person name="Yang S.P."/>
            <person name="Wilson R.K."/>
            <person name="Sommer R.J."/>
        </authorList>
    </citation>
    <scope>NUCLEOTIDE SEQUENCE [LARGE SCALE GENOMIC DNA]</scope>
    <source>
        <strain evidence="2">PS312</strain>
    </source>
</reference>
<organism evidence="1 2">
    <name type="scientific">Pristionchus pacificus</name>
    <name type="common">Parasitic nematode worm</name>
    <dbReference type="NCBI Taxonomy" id="54126"/>
    <lineage>
        <taxon>Eukaryota</taxon>
        <taxon>Metazoa</taxon>
        <taxon>Ecdysozoa</taxon>
        <taxon>Nematoda</taxon>
        <taxon>Chromadorea</taxon>
        <taxon>Rhabditida</taxon>
        <taxon>Rhabditina</taxon>
        <taxon>Diplogasteromorpha</taxon>
        <taxon>Diplogasteroidea</taxon>
        <taxon>Neodiplogasteridae</taxon>
        <taxon>Pristionchus</taxon>
    </lineage>
</organism>
<evidence type="ECO:0000313" key="2">
    <source>
        <dbReference type="Proteomes" id="UP000005239"/>
    </source>
</evidence>
<sequence>MPIRVYTILIVFAVLIDSSYSIRGIPELPAIRYQPRVARGGLRAEILRELQKEELDDYRLQKLERELSAALQPIRSVSYIFRKFLNFSTRIVSIVEQ</sequence>
<accession>A0A8R1UIL1</accession>
<proteinExistence type="predicted"/>